<dbReference type="Gene3D" id="4.10.240.10">
    <property type="entry name" value="Zn(2)-C6 fungal-type DNA-binding domain"/>
    <property type="match status" value="1"/>
</dbReference>
<dbReference type="InterPro" id="IPR036864">
    <property type="entry name" value="Zn2-C6_fun-type_DNA-bd_sf"/>
</dbReference>
<gene>
    <name evidence="8" type="ORF">BKA67DRAFT_301925</name>
</gene>
<proteinExistence type="predicted"/>
<dbReference type="GeneID" id="70124976"/>
<dbReference type="EMBL" id="JAGPXC010000005">
    <property type="protein sequence ID" value="KAH6652826.1"/>
    <property type="molecule type" value="Genomic_DNA"/>
</dbReference>
<keyword evidence="5" id="KW-0539">Nucleus</keyword>
<dbReference type="GO" id="GO:0000981">
    <property type="term" value="F:DNA-binding transcription factor activity, RNA polymerase II-specific"/>
    <property type="evidence" value="ECO:0007669"/>
    <property type="project" value="InterPro"/>
</dbReference>
<evidence type="ECO:0000259" key="7">
    <source>
        <dbReference type="PROSITE" id="PS50048"/>
    </source>
</evidence>
<dbReference type="InterPro" id="IPR051089">
    <property type="entry name" value="prtT"/>
</dbReference>
<keyword evidence="3" id="KW-0238">DNA-binding</keyword>
<evidence type="ECO:0000256" key="1">
    <source>
        <dbReference type="ARBA" id="ARBA00004123"/>
    </source>
</evidence>
<dbReference type="RefSeq" id="XP_045957103.1">
    <property type="nucleotide sequence ID" value="XM_046096083.1"/>
</dbReference>
<comment type="caution">
    <text evidence="8">The sequence shown here is derived from an EMBL/GenBank/DDBJ whole genome shotgun (WGS) entry which is preliminary data.</text>
</comment>
<protein>
    <recommendedName>
        <fullName evidence="7">Zn(2)-C6 fungal-type domain-containing protein</fullName>
    </recommendedName>
</protein>
<dbReference type="GO" id="GO:0005634">
    <property type="term" value="C:nucleus"/>
    <property type="evidence" value="ECO:0007669"/>
    <property type="project" value="UniProtKB-SubCell"/>
</dbReference>
<evidence type="ECO:0000313" key="9">
    <source>
        <dbReference type="Proteomes" id="UP000758603"/>
    </source>
</evidence>
<dbReference type="InterPro" id="IPR001138">
    <property type="entry name" value="Zn2Cys6_DnaBD"/>
</dbReference>
<keyword evidence="2" id="KW-0805">Transcription regulation</keyword>
<dbReference type="AlphaFoldDB" id="A0A9P8UIJ2"/>
<feature type="region of interest" description="Disordered" evidence="6">
    <location>
        <begin position="100"/>
        <end position="126"/>
    </location>
</feature>
<evidence type="ECO:0000256" key="4">
    <source>
        <dbReference type="ARBA" id="ARBA00023163"/>
    </source>
</evidence>
<evidence type="ECO:0000313" key="8">
    <source>
        <dbReference type="EMBL" id="KAH6652826.1"/>
    </source>
</evidence>
<dbReference type="PROSITE" id="PS00463">
    <property type="entry name" value="ZN2_CY6_FUNGAL_1"/>
    <property type="match status" value="1"/>
</dbReference>
<dbReference type="SUPFAM" id="SSF57701">
    <property type="entry name" value="Zn2/Cys6 DNA-binding domain"/>
    <property type="match status" value="1"/>
</dbReference>
<dbReference type="GO" id="GO:0008270">
    <property type="term" value="F:zinc ion binding"/>
    <property type="evidence" value="ECO:0007669"/>
    <property type="project" value="InterPro"/>
</dbReference>
<feature type="compositionally biased region" description="Polar residues" evidence="6">
    <location>
        <begin position="72"/>
        <end position="81"/>
    </location>
</feature>
<dbReference type="OrthoDB" id="5217604at2759"/>
<evidence type="ECO:0000256" key="6">
    <source>
        <dbReference type="SAM" id="MobiDB-lite"/>
    </source>
</evidence>
<dbReference type="CDD" id="cd00067">
    <property type="entry name" value="GAL4"/>
    <property type="match status" value="1"/>
</dbReference>
<evidence type="ECO:0000256" key="3">
    <source>
        <dbReference type="ARBA" id="ARBA00023125"/>
    </source>
</evidence>
<organism evidence="8 9">
    <name type="scientific">Truncatella angustata</name>
    <dbReference type="NCBI Taxonomy" id="152316"/>
    <lineage>
        <taxon>Eukaryota</taxon>
        <taxon>Fungi</taxon>
        <taxon>Dikarya</taxon>
        <taxon>Ascomycota</taxon>
        <taxon>Pezizomycotina</taxon>
        <taxon>Sordariomycetes</taxon>
        <taxon>Xylariomycetidae</taxon>
        <taxon>Amphisphaeriales</taxon>
        <taxon>Sporocadaceae</taxon>
        <taxon>Truncatella</taxon>
    </lineage>
</organism>
<accession>A0A9P8UIJ2</accession>
<reference evidence="8" key="1">
    <citation type="journal article" date="2021" name="Nat. Commun.">
        <title>Genetic determinants of endophytism in the Arabidopsis root mycobiome.</title>
        <authorList>
            <person name="Mesny F."/>
            <person name="Miyauchi S."/>
            <person name="Thiergart T."/>
            <person name="Pickel B."/>
            <person name="Atanasova L."/>
            <person name="Karlsson M."/>
            <person name="Huettel B."/>
            <person name="Barry K.W."/>
            <person name="Haridas S."/>
            <person name="Chen C."/>
            <person name="Bauer D."/>
            <person name="Andreopoulos W."/>
            <person name="Pangilinan J."/>
            <person name="LaButti K."/>
            <person name="Riley R."/>
            <person name="Lipzen A."/>
            <person name="Clum A."/>
            <person name="Drula E."/>
            <person name="Henrissat B."/>
            <person name="Kohler A."/>
            <person name="Grigoriev I.V."/>
            <person name="Martin F.M."/>
            <person name="Hacquard S."/>
        </authorList>
    </citation>
    <scope>NUCLEOTIDE SEQUENCE</scope>
    <source>
        <strain evidence="8">MPI-SDFR-AT-0073</strain>
    </source>
</reference>
<dbReference type="PROSITE" id="PS50048">
    <property type="entry name" value="ZN2_CY6_FUNGAL_2"/>
    <property type="match status" value="1"/>
</dbReference>
<dbReference type="PANTHER" id="PTHR31845">
    <property type="entry name" value="FINGER DOMAIN PROTEIN, PUTATIVE-RELATED"/>
    <property type="match status" value="1"/>
</dbReference>
<sequence length="229" mass="25443">MAGTQSLARRAVSPPRRQRACQPCSKAKARCNFPDNNDPSDGCDRCRRVKIQCIPQTTKVLRRPRQLKTKESSPSLHHQSVASLPDESLYNFLPSDTENSLSDDSHFGSPTPISTSTYHSGGSAQTTSASSYSQGAFISRPTGFSASSTLSFGDPQRFYSAHNVSMPMEHNLNWTQATYTTTPFTSRPRPGAYFLPASYGVDSYQNFRKCPHHNLISTLNWPARRPDHQ</sequence>
<feature type="domain" description="Zn(2)-C6 fungal-type" evidence="7">
    <location>
        <begin position="20"/>
        <end position="53"/>
    </location>
</feature>
<comment type="subcellular location">
    <subcellularLocation>
        <location evidence="1">Nucleus</location>
    </subcellularLocation>
</comment>
<feature type="region of interest" description="Disordered" evidence="6">
    <location>
        <begin position="62"/>
        <end position="81"/>
    </location>
</feature>
<dbReference type="PANTHER" id="PTHR31845:SF17">
    <property type="entry name" value="ZN(II)2CYS6 TRANSCRIPTION FACTOR (EUROFUNG)"/>
    <property type="match status" value="1"/>
</dbReference>
<name>A0A9P8UIJ2_9PEZI</name>
<keyword evidence="4" id="KW-0804">Transcription</keyword>
<evidence type="ECO:0000256" key="2">
    <source>
        <dbReference type="ARBA" id="ARBA00023015"/>
    </source>
</evidence>
<evidence type="ECO:0000256" key="5">
    <source>
        <dbReference type="ARBA" id="ARBA00023242"/>
    </source>
</evidence>
<keyword evidence="9" id="KW-1185">Reference proteome</keyword>
<dbReference type="GO" id="GO:0000976">
    <property type="term" value="F:transcription cis-regulatory region binding"/>
    <property type="evidence" value="ECO:0007669"/>
    <property type="project" value="TreeGrafter"/>
</dbReference>
<dbReference type="Proteomes" id="UP000758603">
    <property type="component" value="Unassembled WGS sequence"/>
</dbReference>